<name>A0A2A2M2J5_9BILA</name>
<reference evidence="2 3" key="1">
    <citation type="journal article" date="2017" name="Curr. Biol.">
        <title>Genome architecture and evolution of a unichromosomal asexual nematode.</title>
        <authorList>
            <person name="Fradin H."/>
            <person name="Zegar C."/>
            <person name="Gutwein M."/>
            <person name="Lucas J."/>
            <person name="Kovtun M."/>
            <person name="Corcoran D."/>
            <person name="Baugh L.R."/>
            <person name="Kiontke K."/>
            <person name="Gunsalus K."/>
            <person name="Fitch D.H."/>
            <person name="Piano F."/>
        </authorList>
    </citation>
    <scope>NUCLEOTIDE SEQUENCE [LARGE SCALE GENOMIC DNA]</scope>
    <source>
        <strain evidence="2">PF1309</strain>
    </source>
</reference>
<protein>
    <submittedName>
        <fullName evidence="2">Uncharacterized protein</fullName>
    </submittedName>
</protein>
<accession>A0A2A2M2J5</accession>
<dbReference type="Proteomes" id="UP000218231">
    <property type="component" value="Unassembled WGS sequence"/>
</dbReference>
<feature type="compositionally biased region" description="Basic and acidic residues" evidence="1">
    <location>
        <begin position="70"/>
        <end position="82"/>
    </location>
</feature>
<gene>
    <name evidence="2" type="ORF">WR25_21581</name>
</gene>
<keyword evidence="3" id="KW-1185">Reference proteome</keyword>
<comment type="caution">
    <text evidence="2">The sequence shown here is derived from an EMBL/GenBank/DDBJ whole genome shotgun (WGS) entry which is preliminary data.</text>
</comment>
<proteinExistence type="predicted"/>
<organism evidence="2 3">
    <name type="scientific">Diploscapter pachys</name>
    <dbReference type="NCBI Taxonomy" id="2018661"/>
    <lineage>
        <taxon>Eukaryota</taxon>
        <taxon>Metazoa</taxon>
        <taxon>Ecdysozoa</taxon>
        <taxon>Nematoda</taxon>
        <taxon>Chromadorea</taxon>
        <taxon>Rhabditida</taxon>
        <taxon>Rhabditina</taxon>
        <taxon>Rhabditomorpha</taxon>
        <taxon>Rhabditoidea</taxon>
        <taxon>Rhabditidae</taxon>
        <taxon>Diploscapter</taxon>
    </lineage>
</organism>
<sequence>MRRRCYDAVGGSLAEAQVDQADRAAGAGRRFEDMRGLEGAERKTERRGMCRGPIGHGARVGIDAAGQIGGDHDPRCTGKAGERCVGGGGQRSRQPRAEQAVDQDRRGPCRVQRLDIALPAPACGGGGGRPRGFIRRDSYAQAETLQNRCGNIAVAAVVAGSAEHEHIGACSQTAHGSGNAFACALHQRLDGNARRDGGVFRSAHLRCAIATDRHLDQLRIDDRHVRRLRPIGRNNAAAILRDEQAVKTTIVVADGEDQSAIHPRPFHRAGPMERIAAVRAEDQVCVVGSSTLNTFRVGQRLITSRVDTTIAAGGKEKQGGCRHHPARHQRAIRYPHRRGVRPLRRGG</sequence>
<evidence type="ECO:0000256" key="1">
    <source>
        <dbReference type="SAM" id="MobiDB-lite"/>
    </source>
</evidence>
<feature type="region of interest" description="Disordered" evidence="1">
    <location>
        <begin position="69"/>
        <end position="106"/>
    </location>
</feature>
<evidence type="ECO:0000313" key="2">
    <source>
        <dbReference type="EMBL" id="PAV92668.1"/>
    </source>
</evidence>
<dbReference type="AlphaFoldDB" id="A0A2A2M2J5"/>
<evidence type="ECO:0000313" key="3">
    <source>
        <dbReference type="Proteomes" id="UP000218231"/>
    </source>
</evidence>
<dbReference type="EMBL" id="LIAE01006091">
    <property type="protein sequence ID" value="PAV92668.1"/>
    <property type="molecule type" value="Genomic_DNA"/>
</dbReference>